<organism evidence="3 4">
    <name type="scientific">Piptocephalis cylindrospora</name>
    <dbReference type="NCBI Taxonomy" id="1907219"/>
    <lineage>
        <taxon>Eukaryota</taxon>
        <taxon>Fungi</taxon>
        <taxon>Fungi incertae sedis</taxon>
        <taxon>Zoopagomycota</taxon>
        <taxon>Zoopagomycotina</taxon>
        <taxon>Zoopagomycetes</taxon>
        <taxon>Zoopagales</taxon>
        <taxon>Piptocephalidaceae</taxon>
        <taxon>Piptocephalis</taxon>
    </lineage>
</organism>
<feature type="compositionally biased region" description="Low complexity" evidence="1">
    <location>
        <begin position="297"/>
        <end position="310"/>
    </location>
</feature>
<keyword evidence="4" id="KW-1185">Reference proteome</keyword>
<sequence>MDEDLFISGCLAIQNPGPSFISFRLSSFLYCLAAILASYIIYYVAACRLGWEHKDKTLADHYTDMVQAAAYILILFTFGDYDRTVGWITGVAYASGLVLYGVLVEVPFLRVSLPGFRGWSWATRTFMAGATLLILAGAGYHFYLAARADILWPWYVVGLIVGLLLPSIGAVLVALDYRQRREQRQKLLQTRLAPPSIADSSSSSSSSSGSTTSAHPDESATMVPRGGDEDMEGSSPKASAHPTSSSSSSSSPPPSDVSGEPRRLESQKPHSSPGLRVRQSVEEGVAFRGGRAPPGPSLKSSSPTPSTIPSLEEERDENVVGLNSVPDAREEERRSRRGGGRGKHLSVPSTPIPQQTTRALPSVIDGTASMLLGFRVHLHHWQIFYLFAFFTRFPEPASQVCAGLVIAFFMQGGIAYGFDPMMEPIYHYRARGYP</sequence>
<evidence type="ECO:0000256" key="2">
    <source>
        <dbReference type="SAM" id="Phobius"/>
    </source>
</evidence>
<dbReference type="EMBL" id="KZ987942">
    <property type="protein sequence ID" value="RKP13796.1"/>
    <property type="molecule type" value="Genomic_DNA"/>
</dbReference>
<feature type="region of interest" description="Disordered" evidence="1">
    <location>
        <begin position="188"/>
        <end position="356"/>
    </location>
</feature>
<name>A0A4P9Y4A4_9FUNG</name>
<accession>A0A4P9Y4A4</accession>
<dbReference type="AlphaFoldDB" id="A0A4P9Y4A4"/>
<keyword evidence="2" id="KW-0472">Membrane</keyword>
<gene>
    <name evidence="3" type="ORF">BJ684DRAFT_19742</name>
</gene>
<feature type="transmembrane region" description="Helical" evidence="2">
    <location>
        <begin position="27"/>
        <end position="50"/>
    </location>
</feature>
<proteinExistence type="predicted"/>
<feature type="compositionally biased region" description="Basic and acidic residues" evidence="1">
    <location>
        <begin position="259"/>
        <end position="268"/>
    </location>
</feature>
<evidence type="ECO:0000313" key="4">
    <source>
        <dbReference type="Proteomes" id="UP000267251"/>
    </source>
</evidence>
<feature type="compositionally biased region" description="Polar residues" evidence="1">
    <location>
        <begin position="347"/>
        <end position="356"/>
    </location>
</feature>
<reference evidence="4" key="1">
    <citation type="journal article" date="2018" name="Nat. Microbiol.">
        <title>Leveraging single-cell genomics to expand the fungal tree of life.</title>
        <authorList>
            <person name="Ahrendt S.R."/>
            <person name="Quandt C.A."/>
            <person name="Ciobanu D."/>
            <person name="Clum A."/>
            <person name="Salamov A."/>
            <person name="Andreopoulos B."/>
            <person name="Cheng J.F."/>
            <person name="Woyke T."/>
            <person name="Pelin A."/>
            <person name="Henrissat B."/>
            <person name="Reynolds N.K."/>
            <person name="Benny G.L."/>
            <person name="Smith M.E."/>
            <person name="James T.Y."/>
            <person name="Grigoriev I.V."/>
        </authorList>
    </citation>
    <scope>NUCLEOTIDE SEQUENCE [LARGE SCALE GENOMIC DNA]</scope>
</reference>
<feature type="transmembrane region" description="Helical" evidence="2">
    <location>
        <begin position="85"/>
        <end position="104"/>
    </location>
</feature>
<feature type="compositionally biased region" description="Basic residues" evidence="1">
    <location>
        <begin position="335"/>
        <end position="344"/>
    </location>
</feature>
<evidence type="ECO:0000313" key="3">
    <source>
        <dbReference type="EMBL" id="RKP13796.1"/>
    </source>
</evidence>
<keyword evidence="2" id="KW-1133">Transmembrane helix</keyword>
<feature type="compositionally biased region" description="Low complexity" evidence="1">
    <location>
        <begin position="234"/>
        <end position="250"/>
    </location>
</feature>
<feature type="compositionally biased region" description="Low complexity" evidence="1">
    <location>
        <begin position="200"/>
        <end position="213"/>
    </location>
</feature>
<keyword evidence="2" id="KW-0812">Transmembrane</keyword>
<feature type="transmembrane region" description="Helical" evidence="2">
    <location>
        <begin position="125"/>
        <end position="146"/>
    </location>
</feature>
<evidence type="ECO:0000256" key="1">
    <source>
        <dbReference type="SAM" id="MobiDB-lite"/>
    </source>
</evidence>
<feature type="transmembrane region" description="Helical" evidence="2">
    <location>
        <begin position="152"/>
        <end position="175"/>
    </location>
</feature>
<dbReference type="OrthoDB" id="441660at2759"/>
<protein>
    <submittedName>
        <fullName evidence="3">Uncharacterized protein</fullName>
    </submittedName>
</protein>
<dbReference type="Proteomes" id="UP000267251">
    <property type="component" value="Unassembled WGS sequence"/>
</dbReference>
<feature type="transmembrane region" description="Helical" evidence="2">
    <location>
        <begin position="400"/>
        <end position="418"/>
    </location>
</feature>